<dbReference type="RefSeq" id="WP_010568084.1">
    <property type="nucleotide sequence ID" value="NZ_LT629689.1"/>
</dbReference>
<evidence type="ECO:0000313" key="1">
    <source>
        <dbReference type="EMBL" id="SDE69815.1"/>
    </source>
</evidence>
<evidence type="ECO:0000313" key="3">
    <source>
        <dbReference type="Proteomes" id="UP000182858"/>
    </source>
</evidence>
<reference evidence="1 3" key="1">
    <citation type="submission" date="2016-10" db="EMBL/GenBank/DDBJ databases">
        <authorList>
            <person name="Varghese N."/>
            <person name="Submissions S."/>
        </authorList>
    </citation>
    <scope>NUCLEOTIDE SEQUENCE [LARGE SCALE GENOMIC DNA]</scope>
    <source>
        <strain evidence="1 3">DSM 17835</strain>
    </source>
</reference>
<accession>A0A5C5PZY1</accession>
<dbReference type="GeneID" id="78552186"/>
<keyword evidence="3" id="KW-1185">Reference proteome</keyword>
<sequence length="72" mass="8306">MSNPVKKLTPAPEDLVRLRDEIAMHALNGLLINAQWGYTNSEGIRKVYQTPQEYTDQAYRLADEMLASRERK</sequence>
<dbReference type="EMBL" id="VFET01000056">
    <property type="protein sequence ID" value="TWR96587.1"/>
    <property type="molecule type" value="Genomic_DNA"/>
</dbReference>
<gene>
    <name evidence="2" type="ORF">FIV36_30605</name>
    <name evidence="1" type="ORF">SAMN05216591_0656</name>
</gene>
<evidence type="ECO:0000313" key="4">
    <source>
        <dbReference type="Proteomes" id="UP000317951"/>
    </source>
</evidence>
<dbReference type="Proteomes" id="UP000182858">
    <property type="component" value="Chromosome I"/>
</dbReference>
<name>A0A5C5PZY1_9PSED</name>
<dbReference type="AlphaFoldDB" id="A0A5C5PZY1"/>
<evidence type="ECO:0000313" key="2">
    <source>
        <dbReference type="EMBL" id="TWR96587.1"/>
    </source>
</evidence>
<protein>
    <submittedName>
        <fullName evidence="2">Uncharacterized protein</fullName>
    </submittedName>
</protein>
<dbReference type="OrthoDB" id="6998106at2"/>
<organism evidence="2 4">
    <name type="scientific">Pseudomonas extremaustralis</name>
    <dbReference type="NCBI Taxonomy" id="359110"/>
    <lineage>
        <taxon>Bacteria</taxon>
        <taxon>Pseudomonadati</taxon>
        <taxon>Pseudomonadota</taxon>
        <taxon>Gammaproteobacteria</taxon>
        <taxon>Pseudomonadales</taxon>
        <taxon>Pseudomonadaceae</taxon>
        <taxon>Pseudomonas</taxon>
    </lineage>
</organism>
<reference evidence="2 4" key="2">
    <citation type="submission" date="2019-06" db="EMBL/GenBank/DDBJ databases">
        <title>Pseudomonas bimorpha sp. nov. isolated from bovine raw milk and skim milk concentrate.</title>
        <authorList>
            <person name="Hofmann K."/>
            <person name="Huptas C."/>
            <person name="Doll E."/>
            <person name="Scherer S."/>
            <person name="Wenning M."/>
        </authorList>
    </citation>
    <scope>NUCLEOTIDE SEQUENCE [LARGE SCALE GENOMIC DNA]</scope>
    <source>
        <strain evidence="2 4">DSM 17835</strain>
    </source>
</reference>
<dbReference type="EMBL" id="LT629689">
    <property type="protein sequence ID" value="SDE69815.1"/>
    <property type="molecule type" value="Genomic_DNA"/>
</dbReference>
<dbReference type="Proteomes" id="UP000317951">
    <property type="component" value="Unassembled WGS sequence"/>
</dbReference>
<proteinExistence type="predicted"/>